<dbReference type="Gene3D" id="3.30.300.30">
    <property type="match status" value="1"/>
</dbReference>
<evidence type="ECO:0000259" key="4">
    <source>
        <dbReference type="Pfam" id="PF00501"/>
    </source>
</evidence>
<evidence type="ECO:0000256" key="3">
    <source>
        <dbReference type="SAM" id="MobiDB-lite"/>
    </source>
</evidence>
<name>A0A2W2DWQ6_9ACTN</name>
<dbReference type="GO" id="GO:0031956">
    <property type="term" value="F:medium-chain fatty acid-CoA ligase activity"/>
    <property type="evidence" value="ECO:0007669"/>
    <property type="project" value="TreeGrafter"/>
</dbReference>
<sequence>MSPDAHPEAARHGRPGRAVPDSATVQDAADGNGPTLADRLRQAAVTHPGKPALHWQGRAITWSELDETVTRVARALAREAPPADAAGRPARVAVALPNSSEFVVSLLGALRAGLTAVPVNPGLTGRELRHVLVDSGASVLICTERIRDLVAAADLPTLSAVHTAPPATDEGDETFAVRGADDLAVLIYTSGTEGWPKGAMLSHGALAANHEQVGGIDPPVVGPEDTVLLALPLFHAYGLNAGLGAVLHHGATGVLVDDPGPDAALGEIARHRVSVLVGVPSMVQTWARADADNRAAAMAAVRVVVCGAAPLEPADAARFAEATGRPVHIGYGLTETAPVLTSTLVGGVPKAGSIGRPLPGVELRLVGADGVDLWRDGLAVPDDDPDELDLSDPAAGTDPGQIVVRGANLFSGYWPDGAGGADETGWWATGDIAYADADGDLFLVDRLGELILVNGFNVYPHEVELVLSAHPAVAESAVVGVPHPRTGETVRAYVVAVSGHRATGAELIAHCARNLARFKCPTDVEFVDVLPRSAIGKVRKTLLRPRPDGVRPVAPHPAAPPETDQPAPAGTTEETDA</sequence>
<dbReference type="InterPro" id="IPR025110">
    <property type="entry name" value="AMP-bd_C"/>
</dbReference>
<dbReference type="PROSITE" id="PS00455">
    <property type="entry name" value="AMP_BINDING"/>
    <property type="match status" value="1"/>
</dbReference>
<dbReference type="InterPro" id="IPR042099">
    <property type="entry name" value="ANL_N_sf"/>
</dbReference>
<evidence type="ECO:0000313" key="7">
    <source>
        <dbReference type="Proteomes" id="UP000248924"/>
    </source>
</evidence>
<evidence type="ECO:0000313" key="6">
    <source>
        <dbReference type="EMBL" id="PZG16282.1"/>
    </source>
</evidence>
<dbReference type="SUPFAM" id="SSF56801">
    <property type="entry name" value="Acetyl-CoA synthetase-like"/>
    <property type="match status" value="1"/>
</dbReference>
<feature type="compositionally biased region" description="Basic and acidic residues" evidence="3">
    <location>
        <begin position="1"/>
        <end position="11"/>
    </location>
</feature>
<dbReference type="InterPro" id="IPR045851">
    <property type="entry name" value="AMP-bd_C_sf"/>
</dbReference>
<dbReference type="PANTHER" id="PTHR43201">
    <property type="entry name" value="ACYL-COA SYNTHETASE"/>
    <property type="match status" value="1"/>
</dbReference>
<accession>A0A2W2DWQ6</accession>
<comment type="similarity">
    <text evidence="1">Belongs to the ATP-dependent AMP-binding enzyme family.</text>
</comment>
<evidence type="ECO:0000256" key="2">
    <source>
        <dbReference type="ARBA" id="ARBA00022598"/>
    </source>
</evidence>
<dbReference type="GO" id="GO:0006631">
    <property type="term" value="P:fatty acid metabolic process"/>
    <property type="evidence" value="ECO:0007669"/>
    <property type="project" value="TreeGrafter"/>
</dbReference>
<comment type="caution">
    <text evidence="6">The sequence shown here is derived from an EMBL/GenBank/DDBJ whole genome shotgun (WGS) entry which is preliminary data.</text>
</comment>
<feature type="region of interest" description="Disordered" evidence="3">
    <location>
        <begin position="1"/>
        <end position="32"/>
    </location>
</feature>
<dbReference type="Gene3D" id="3.40.50.12780">
    <property type="entry name" value="N-terminal domain of ligase-like"/>
    <property type="match status" value="1"/>
</dbReference>
<dbReference type="Pfam" id="PF00501">
    <property type="entry name" value="AMP-binding"/>
    <property type="match status" value="1"/>
</dbReference>
<dbReference type="EMBL" id="POTY01000108">
    <property type="protein sequence ID" value="PZG16282.1"/>
    <property type="molecule type" value="Genomic_DNA"/>
</dbReference>
<feature type="domain" description="AMP-binding enzyme C-terminal" evidence="5">
    <location>
        <begin position="462"/>
        <end position="537"/>
    </location>
</feature>
<proteinExistence type="inferred from homology"/>
<dbReference type="InterPro" id="IPR000873">
    <property type="entry name" value="AMP-dep_synth/lig_dom"/>
</dbReference>
<protein>
    <submittedName>
        <fullName evidence="6">AMP-dependent synthetase</fullName>
    </submittedName>
</protein>
<organism evidence="6 7">
    <name type="scientific">Micromonospora craterilacus</name>
    <dbReference type="NCBI Taxonomy" id="1655439"/>
    <lineage>
        <taxon>Bacteria</taxon>
        <taxon>Bacillati</taxon>
        <taxon>Actinomycetota</taxon>
        <taxon>Actinomycetes</taxon>
        <taxon>Micromonosporales</taxon>
        <taxon>Micromonosporaceae</taxon>
        <taxon>Micromonospora</taxon>
    </lineage>
</organism>
<reference evidence="6 7" key="1">
    <citation type="submission" date="2018-01" db="EMBL/GenBank/DDBJ databases">
        <title>Draft genome sequence of Jishengella sp. NA12.</title>
        <authorList>
            <person name="Sahin N."/>
            <person name="Ay H."/>
            <person name="Saygin H."/>
        </authorList>
    </citation>
    <scope>NUCLEOTIDE SEQUENCE [LARGE SCALE GENOMIC DNA]</scope>
    <source>
        <strain evidence="6 7">NA12</strain>
    </source>
</reference>
<evidence type="ECO:0000259" key="5">
    <source>
        <dbReference type="Pfam" id="PF13193"/>
    </source>
</evidence>
<keyword evidence="7" id="KW-1185">Reference proteome</keyword>
<dbReference type="PANTHER" id="PTHR43201:SF5">
    <property type="entry name" value="MEDIUM-CHAIN ACYL-COA LIGASE ACSF2, MITOCHONDRIAL"/>
    <property type="match status" value="1"/>
</dbReference>
<dbReference type="Proteomes" id="UP000248924">
    <property type="component" value="Unassembled WGS sequence"/>
</dbReference>
<feature type="region of interest" description="Disordered" evidence="3">
    <location>
        <begin position="545"/>
        <end position="577"/>
    </location>
</feature>
<keyword evidence="2" id="KW-0436">Ligase</keyword>
<gene>
    <name evidence="6" type="ORF">C1I95_18055</name>
</gene>
<dbReference type="AlphaFoldDB" id="A0A2W2DWQ6"/>
<evidence type="ECO:0000256" key="1">
    <source>
        <dbReference type="ARBA" id="ARBA00006432"/>
    </source>
</evidence>
<dbReference type="Pfam" id="PF13193">
    <property type="entry name" value="AMP-binding_C"/>
    <property type="match status" value="1"/>
</dbReference>
<dbReference type="OrthoDB" id="9803968at2"/>
<dbReference type="InterPro" id="IPR020845">
    <property type="entry name" value="AMP-binding_CS"/>
</dbReference>
<feature type="domain" description="AMP-dependent synthetase/ligase" evidence="4">
    <location>
        <begin position="41"/>
        <end position="414"/>
    </location>
</feature>